<dbReference type="AlphaFoldDB" id="A0A392UZX0"/>
<feature type="non-terminal residue" evidence="1">
    <location>
        <position position="53"/>
    </location>
</feature>
<evidence type="ECO:0000313" key="2">
    <source>
        <dbReference type="Proteomes" id="UP000265520"/>
    </source>
</evidence>
<dbReference type="EMBL" id="LXQA011001352">
    <property type="protein sequence ID" value="MCI80702.1"/>
    <property type="molecule type" value="Genomic_DNA"/>
</dbReference>
<accession>A0A392UZX0</accession>
<evidence type="ECO:0000313" key="1">
    <source>
        <dbReference type="EMBL" id="MCI80702.1"/>
    </source>
</evidence>
<reference evidence="1 2" key="1">
    <citation type="journal article" date="2018" name="Front. Plant Sci.">
        <title>Red Clover (Trifolium pratense) and Zigzag Clover (T. medium) - A Picture of Genomic Similarities and Differences.</title>
        <authorList>
            <person name="Dluhosova J."/>
            <person name="Istvanek J."/>
            <person name="Nedelnik J."/>
            <person name="Repkova J."/>
        </authorList>
    </citation>
    <scope>NUCLEOTIDE SEQUENCE [LARGE SCALE GENOMIC DNA]</scope>
    <source>
        <strain evidence="2">cv. 10/8</strain>
        <tissue evidence="1">Leaf</tissue>
    </source>
</reference>
<proteinExistence type="predicted"/>
<dbReference type="Proteomes" id="UP000265520">
    <property type="component" value="Unassembled WGS sequence"/>
</dbReference>
<keyword evidence="2" id="KW-1185">Reference proteome</keyword>
<sequence>MGAEGTFKGIFQPPILVLDEAPVVATSGFTSYSESLAEASFFLQVLLLWLSRG</sequence>
<protein>
    <submittedName>
        <fullName evidence="1">Uncharacterized protein</fullName>
    </submittedName>
</protein>
<name>A0A392UZX0_9FABA</name>
<organism evidence="1 2">
    <name type="scientific">Trifolium medium</name>
    <dbReference type="NCBI Taxonomy" id="97028"/>
    <lineage>
        <taxon>Eukaryota</taxon>
        <taxon>Viridiplantae</taxon>
        <taxon>Streptophyta</taxon>
        <taxon>Embryophyta</taxon>
        <taxon>Tracheophyta</taxon>
        <taxon>Spermatophyta</taxon>
        <taxon>Magnoliopsida</taxon>
        <taxon>eudicotyledons</taxon>
        <taxon>Gunneridae</taxon>
        <taxon>Pentapetalae</taxon>
        <taxon>rosids</taxon>
        <taxon>fabids</taxon>
        <taxon>Fabales</taxon>
        <taxon>Fabaceae</taxon>
        <taxon>Papilionoideae</taxon>
        <taxon>50 kb inversion clade</taxon>
        <taxon>NPAAA clade</taxon>
        <taxon>Hologalegina</taxon>
        <taxon>IRL clade</taxon>
        <taxon>Trifolieae</taxon>
        <taxon>Trifolium</taxon>
    </lineage>
</organism>
<comment type="caution">
    <text evidence="1">The sequence shown here is derived from an EMBL/GenBank/DDBJ whole genome shotgun (WGS) entry which is preliminary data.</text>
</comment>